<proteinExistence type="predicted"/>
<keyword evidence="3" id="KW-1185">Reference proteome</keyword>
<feature type="compositionally biased region" description="Pro residues" evidence="1">
    <location>
        <begin position="1"/>
        <end position="12"/>
    </location>
</feature>
<evidence type="ECO:0000313" key="2">
    <source>
        <dbReference type="EMBL" id="KAI3939430.1"/>
    </source>
</evidence>
<feature type="non-terminal residue" evidence="2">
    <location>
        <position position="70"/>
    </location>
</feature>
<feature type="compositionally biased region" description="Low complexity" evidence="1">
    <location>
        <begin position="15"/>
        <end position="26"/>
    </location>
</feature>
<dbReference type="Proteomes" id="UP001202328">
    <property type="component" value="Unassembled WGS sequence"/>
</dbReference>
<organism evidence="2 3">
    <name type="scientific">Papaver atlanticum</name>
    <dbReference type="NCBI Taxonomy" id="357466"/>
    <lineage>
        <taxon>Eukaryota</taxon>
        <taxon>Viridiplantae</taxon>
        <taxon>Streptophyta</taxon>
        <taxon>Embryophyta</taxon>
        <taxon>Tracheophyta</taxon>
        <taxon>Spermatophyta</taxon>
        <taxon>Magnoliopsida</taxon>
        <taxon>Ranunculales</taxon>
        <taxon>Papaveraceae</taxon>
        <taxon>Papaveroideae</taxon>
        <taxon>Papaver</taxon>
    </lineage>
</organism>
<sequence>MKDCPIPAPPKPQDGKQPQQQNVQKQNTYAKQPYHPRNNAHPFQPRRPNAQGKLNSIAEVKEEPENAVIE</sequence>
<name>A0AAD4T654_9MAGN</name>
<evidence type="ECO:0000313" key="3">
    <source>
        <dbReference type="Proteomes" id="UP001202328"/>
    </source>
</evidence>
<accession>A0AAD4T654</accession>
<dbReference type="AlphaFoldDB" id="A0AAD4T654"/>
<feature type="region of interest" description="Disordered" evidence="1">
    <location>
        <begin position="1"/>
        <end position="70"/>
    </location>
</feature>
<protein>
    <submittedName>
        <fullName evidence="2">Uncharacterized protein</fullName>
    </submittedName>
</protein>
<gene>
    <name evidence="2" type="ORF">MKW98_022298</name>
</gene>
<dbReference type="EMBL" id="JAJJMB010005364">
    <property type="protein sequence ID" value="KAI3939430.1"/>
    <property type="molecule type" value="Genomic_DNA"/>
</dbReference>
<reference evidence="2" key="1">
    <citation type="submission" date="2022-04" db="EMBL/GenBank/DDBJ databases">
        <title>A functionally conserved STORR gene fusion in Papaver species that diverged 16.8 million years ago.</title>
        <authorList>
            <person name="Catania T."/>
        </authorList>
    </citation>
    <scope>NUCLEOTIDE SEQUENCE</scope>
    <source>
        <strain evidence="2">S-188037</strain>
    </source>
</reference>
<comment type="caution">
    <text evidence="2">The sequence shown here is derived from an EMBL/GenBank/DDBJ whole genome shotgun (WGS) entry which is preliminary data.</text>
</comment>
<evidence type="ECO:0000256" key="1">
    <source>
        <dbReference type="SAM" id="MobiDB-lite"/>
    </source>
</evidence>